<evidence type="ECO:0000256" key="17">
    <source>
        <dbReference type="SAM" id="MobiDB-lite"/>
    </source>
</evidence>
<evidence type="ECO:0000313" key="20">
    <source>
        <dbReference type="Proteomes" id="UP001049176"/>
    </source>
</evidence>
<protein>
    <recommendedName>
        <fullName evidence="18">AIG1-type G domain-containing protein</fullName>
    </recommendedName>
</protein>
<evidence type="ECO:0000256" key="6">
    <source>
        <dbReference type="ARBA" id="ARBA00022692"/>
    </source>
</evidence>
<dbReference type="PANTHER" id="PTHR10903:SF135">
    <property type="entry name" value="TRANSLOCASE OF CHLOROPLAST 120, CHLOROPLASTIC-RELATED"/>
    <property type="match status" value="1"/>
</dbReference>
<dbReference type="InterPro" id="IPR045058">
    <property type="entry name" value="GIMA/IAN/Toc"/>
</dbReference>
<evidence type="ECO:0000256" key="5">
    <source>
        <dbReference type="ARBA" id="ARBA00022640"/>
    </source>
</evidence>
<evidence type="ECO:0000256" key="16">
    <source>
        <dbReference type="ARBA" id="ARBA00024013"/>
    </source>
</evidence>
<keyword evidence="13" id="KW-1133">Transmembrane helix</keyword>
<dbReference type="InterPro" id="IPR027417">
    <property type="entry name" value="P-loop_NTPase"/>
</dbReference>
<name>A0A9P7URR5_9AGAR</name>
<evidence type="ECO:0000256" key="11">
    <source>
        <dbReference type="ARBA" id="ARBA00022842"/>
    </source>
</evidence>
<dbReference type="GO" id="GO:0015031">
    <property type="term" value="P:protein transport"/>
    <property type="evidence" value="ECO:0007669"/>
    <property type="project" value="UniProtKB-KW"/>
</dbReference>
<evidence type="ECO:0000256" key="4">
    <source>
        <dbReference type="ARBA" id="ARBA00022528"/>
    </source>
</evidence>
<dbReference type="AlphaFoldDB" id="A0A9P7URR5"/>
<feature type="compositionally biased region" description="Basic and acidic residues" evidence="17">
    <location>
        <begin position="1"/>
        <end position="10"/>
    </location>
</feature>
<feature type="domain" description="AIG1-type G" evidence="18">
    <location>
        <begin position="116"/>
        <end position="251"/>
    </location>
</feature>
<dbReference type="Pfam" id="PF04548">
    <property type="entry name" value="AIG1"/>
    <property type="match status" value="1"/>
</dbReference>
<comment type="subcellular location">
    <subcellularLocation>
        <location evidence="2">Membrane</location>
        <topology evidence="2">Single-pass membrane protein</topology>
    </subcellularLocation>
    <subcellularLocation>
        <location evidence="16">Plastid</location>
        <location evidence="16">Chloroplast outer membrane</location>
    </subcellularLocation>
</comment>
<sequence length="399" mass="44739">MPYRIADRGQSDISGGTFNDVGRDQHNQTDSHDRTDSHNITDSHNKTDSHNATDSHNRATTRNHKGSRNYKESYSYDTEDSDDVETLASQIMSHLPSGMSQLALMNNMKRQKAALIAVMGATGSGKSTFINKACDAGMAVGNDLESCTQSIEVSKSFTMGGRTVYMIDTPGFDDTNKSDADVLKEIALYLAESYKNGIQLSGVLYLHRITDNRVSGVTRRNMMMFQQLCGFNAMSNVIIVTTMWQKLENQDEGARREQQLGAKSIFLKQALEGGAQLIRHPQNTKESARAVISKLLAKDPVTLQIQKEMVDEKKTLTESAAGSYLNNELREQIKKHEEELKNLREEMAATRHQDTLLQEELEEEARTLRESLNKAREEKEKIATDYANMREEAEKRGGC</sequence>
<dbReference type="GeneID" id="66077499"/>
<keyword evidence="4" id="KW-0150">Chloroplast</keyword>
<evidence type="ECO:0000256" key="2">
    <source>
        <dbReference type="ARBA" id="ARBA00004167"/>
    </source>
</evidence>
<dbReference type="OrthoDB" id="8954335at2759"/>
<keyword evidence="20" id="KW-1185">Reference proteome</keyword>
<dbReference type="Proteomes" id="UP001049176">
    <property type="component" value="Chromosome 5"/>
</dbReference>
<keyword evidence="5" id="KW-0934">Plastid</keyword>
<dbReference type="GO" id="GO:0016787">
    <property type="term" value="F:hydrolase activity"/>
    <property type="evidence" value="ECO:0007669"/>
    <property type="project" value="UniProtKB-KW"/>
</dbReference>
<evidence type="ECO:0000256" key="15">
    <source>
        <dbReference type="ARBA" id="ARBA00023136"/>
    </source>
</evidence>
<dbReference type="GO" id="GO:0016020">
    <property type="term" value="C:membrane"/>
    <property type="evidence" value="ECO:0007669"/>
    <property type="project" value="UniProtKB-SubCell"/>
</dbReference>
<feature type="compositionally biased region" description="Basic residues" evidence="17">
    <location>
        <begin position="59"/>
        <end position="68"/>
    </location>
</feature>
<dbReference type="PANTHER" id="PTHR10903">
    <property type="entry name" value="GTPASE, IMAP FAMILY MEMBER-RELATED"/>
    <property type="match status" value="1"/>
</dbReference>
<dbReference type="KEGG" id="more:E1B28_008423"/>
<dbReference type="CDD" id="cd00882">
    <property type="entry name" value="Ras_like_GTPase"/>
    <property type="match status" value="1"/>
</dbReference>
<evidence type="ECO:0000256" key="14">
    <source>
        <dbReference type="ARBA" id="ARBA00023134"/>
    </source>
</evidence>
<comment type="caution">
    <text evidence="19">The sequence shown here is derived from an EMBL/GenBank/DDBJ whole genome shotgun (WGS) entry which is preliminary data.</text>
</comment>
<evidence type="ECO:0000256" key="10">
    <source>
        <dbReference type="ARBA" id="ARBA00022805"/>
    </source>
</evidence>
<evidence type="ECO:0000256" key="8">
    <source>
        <dbReference type="ARBA" id="ARBA00022741"/>
    </source>
</evidence>
<dbReference type="GO" id="GO:0005525">
    <property type="term" value="F:GTP binding"/>
    <property type="evidence" value="ECO:0007669"/>
    <property type="project" value="UniProtKB-KW"/>
</dbReference>
<comment type="cofactor">
    <cofactor evidence="1">
        <name>Mg(2+)</name>
        <dbReference type="ChEBI" id="CHEBI:18420"/>
    </cofactor>
</comment>
<dbReference type="EMBL" id="CM032185">
    <property type="protein sequence ID" value="KAG7092042.1"/>
    <property type="molecule type" value="Genomic_DNA"/>
</dbReference>
<feature type="region of interest" description="Disordered" evidence="17">
    <location>
        <begin position="372"/>
        <end position="399"/>
    </location>
</feature>
<keyword evidence="12" id="KW-0653">Protein transport</keyword>
<keyword evidence="8" id="KW-0547">Nucleotide-binding</keyword>
<dbReference type="SUPFAM" id="SSF52540">
    <property type="entry name" value="P-loop containing nucleoside triphosphate hydrolases"/>
    <property type="match status" value="1"/>
</dbReference>
<dbReference type="GO" id="GO:0046872">
    <property type="term" value="F:metal ion binding"/>
    <property type="evidence" value="ECO:0007669"/>
    <property type="project" value="UniProtKB-KW"/>
</dbReference>
<accession>A0A9P7URR5</accession>
<dbReference type="Gene3D" id="3.40.50.300">
    <property type="entry name" value="P-loop containing nucleotide triphosphate hydrolases"/>
    <property type="match status" value="1"/>
</dbReference>
<evidence type="ECO:0000259" key="18">
    <source>
        <dbReference type="Pfam" id="PF04548"/>
    </source>
</evidence>
<dbReference type="RefSeq" id="XP_043008512.1">
    <property type="nucleotide sequence ID" value="XM_043153228.1"/>
</dbReference>
<evidence type="ECO:0000256" key="7">
    <source>
        <dbReference type="ARBA" id="ARBA00022723"/>
    </source>
</evidence>
<keyword evidence="14" id="KW-0342">GTP-binding</keyword>
<gene>
    <name evidence="19" type="ORF">E1B28_008423</name>
</gene>
<reference evidence="19" key="1">
    <citation type="journal article" date="2021" name="Genome Biol. Evol.">
        <title>The assembled and annotated genome of the fairy-ring fungus Marasmius oreades.</title>
        <authorList>
            <person name="Hiltunen M."/>
            <person name="Ament-Velasquez S.L."/>
            <person name="Johannesson H."/>
        </authorList>
    </citation>
    <scope>NUCLEOTIDE SEQUENCE</scope>
    <source>
        <strain evidence="19">03SP1</strain>
    </source>
</reference>
<proteinExistence type="predicted"/>
<keyword evidence="9" id="KW-0378">Hydrolase</keyword>
<evidence type="ECO:0000256" key="1">
    <source>
        <dbReference type="ARBA" id="ARBA00001946"/>
    </source>
</evidence>
<feature type="region of interest" description="Disordered" evidence="17">
    <location>
        <begin position="1"/>
        <end position="81"/>
    </location>
</feature>
<evidence type="ECO:0000256" key="13">
    <source>
        <dbReference type="ARBA" id="ARBA00022989"/>
    </source>
</evidence>
<keyword evidence="6" id="KW-0812">Transmembrane</keyword>
<evidence type="ECO:0000256" key="9">
    <source>
        <dbReference type="ARBA" id="ARBA00022801"/>
    </source>
</evidence>
<keyword evidence="11" id="KW-0460">Magnesium</keyword>
<keyword evidence="7" id="KW-0479">Metal-binding</keyword>
<keyword evidence="3" id="KW-0813">Transport</keyword>
<feature type="compositionally biased region" description="Basic and acidic residues" evidence="17">
    <location>
        <begin position="21"/>
        <end position="57"/>
    </location>
</feature>
<organism evidence="19 20">
    <name type="scientific">Marasmius oreades</name>
    <name type="common">fairy-ring Marasmius</name>
    <dbReference type="NCBI Taxonomy" id="181124"/>
    <lineage>
        <taxon>Eukaryota</taxon>
        <taxon>Fungi</taxon>
        <taxon>Dikarya</taxon>
        <taxon>Basidiomycota</taxon>
        <taxon>Agaricomycotina</taxon>
        <taxon>Agaricomycetes</taxon>
        <taxon>Agaricomycetidae</taxon>
        <taxon>Agaricales</taxon>
        <taxon>Marasmiineae</taxon>
        <taxon>Marasmiaceae</taxon>
        <taxon>Marasmius</taxon>
    </lineage>
</organism>
<evidence type="ECO:0000256" key="3">
    <source>
        <dbReference type="ARBA" id="ARBA00022448"/>
    </source>
</evidence>
<evidence type="ECO:0000313" key="19">
    <source>
        <dbReference type="EMBL" id="KAG7092042.1"/>
    </source>
</evidence>
<keyword evidence="15" id="KW-0472">Membrane</keyword>
<dbReference type="InterPro" id="IPR006703">
    <property type="entry name" value="G_AIG1"/>
</dbReference>
<evidence type="ECO:0000256" key="12">
    <source>
        <dbReference type="ARBA" id="ARBA00022927"/>
    </source>
</evidence>
<keyword evidence="10" id="KW-1002">Plastid outer membrane</keyword>